<feature type="domain" description="TFIIS N-terminal" evidence="3">
    <location>
        <begin position="80"/>
        <end position="153"/>
    </location>
</feature>
<dbReference type="EMBL" id="BKCP01007071">
    <property type="protein sequence ID" value="GER44757.1"/>
    <property type="molecule type" value="Genomic_DNA"/>
</dbReference>
<feature type="compositionally biased region" description="Polar residues" evidence="2">
    <location>
        <begin position="225"/>
        <end position="243"/>
    </location>
</feature>
<feature type="region of interest" description="Disordered" evidence="2">
    <location>
        <begin position="170"/>
        <end position="363"/>
    </location>
</feature>
<keyword evidence="1" id="KW-0539">Nucleus</keyword>
<dbReference type="GO" id="GO:0005634">
    <property type="term" value="C:nucleus"/>
    <property type="evidence" value="ECO:0007669"/>
    <property type="project" value="UniProtKB-SubCell"/>
</dbReference>
<feature type="compositionally biased region" description="Basic and acidic residues" evidence="2">
    <location>
        <begin position="184"/>
        <end position="193"/>
    </location>
</feature>
<keyword evidence="4" id="KW-0648">Protein biosynthesis</keyword>
<name>A0A5A7QJU3_STRAF</name>
<protein>
    <submittedName>
        <fullName evidence="4">Transcription elongation factor family protein</fullName>
    </submittedName>
</protein>
<dbReference type="OrthoDB" id="1595674at2759"/>
<dbReference type="AlphaFoldDB" id="A0A5A7QJU3"/>
<keyword evidence="4" id="KW-0251">Elongation factor</keyword>
<dbReference type="Pfam" id="PF08711">
    <property type="entry name" value="Med26"/>
    <property type="match status" value="1"/>
</dbReference>
<dbReference type="InterPro" id="IPR035441">
    <property type="entry name" value="TFIIS/LEDGF_dom_sf"/>
</dbReference>
<dbReference type="PANTHER" id="PTHR47292:SF1">
    <property type="entry name" value="TRANSCRIPTION ELONGATION FACTOR (TFIIS) FAMILY PROTEIN"/>
    <property type="match status" value="1"/>
</dbReference>
<feature type="compositionally biased region" description="Basic and acidic residues" evidence="2">
    <location>
        <begin position="272"/>
        <end position="309"/>
    </location>
</feature>
<dbReference type="Gene3D" id="1.20.930.10">
    <property type="entry name" value="Conserved domain common to transcription factors TFIIS, elongin A, CRSP70"/>
    <property type="match status" value="1"/>
</dbReference>
<reference evidence="5" key="1">
    <citation type="journal article" date="2019" name="Curr. Biol.">
        <title>Genome Sequence of Striga asiatica Provides Insight into the Evolution of Plant Parasitism.</title>
        <authorList>
            <person name="Yoshida S."/>
            <person name="Kim S."/>
            <person name="Wafula E.K."/>
            <person name="Tanskanen J."/>
            <person name="Kim Y.M."/>
            <person name="Honaas L."/>
            <person name="Yang Z."/>
            <person name="Spallek T."/>
            <person name="Conn C.E."/>
            <person name="Ichihashi Y."/>
            <person name="Cheong K."/>
            <person name="Cui S."/>
            <person name="Der J.P."/>
            <person name="Gundlach H."/>
            <person name="Jiao Y."/>
            <person name="Hori C."/>
            <person name="Ishida J.K."/>
            <person name="Kasahara H."/>
            <person name="Kiba T."/>
            <person name="Kim M.S."/>
            <person name="Koo N."/>
            <person name="Laohavisit A."/>
            <person name="Lee Y.H."/>
            <person name="Lumba S."/>
            <person name="McCourt P."/>
            <person name="Mortimer J.C."/>
            <person name="Mutuku J.M."/>
            <person name="Nomura T."/>
            <person name="Sasaki-Sekimoto Y."/>
            <person name="Seto Y."/>
            <person name="Wang Y."/>
            <person name="Wakatake T."/>
            <person name="Sakakibara H."/>
            <person name="Demura T."/>
            <person name="Yamaguchi S."/>
            <person name="Yoneyama K."/>
            <person name="Manabe R.I."/>
            <person name="Nelson D.C."/>
            <person name="Schulman A.H."/>
            <person name="Timko M.P."/>
            <person name="dePamphilis C.W."/>
            <person name="Choi D."/>
            <person name="Shirasu K."/>
        </authorList>
    </citation>
    <scope>NUCLEOTIDE SEQUENCE [LARGE SCALE GENOMIC DNA]</scope>
    <source>
        <strain evidence="5">cv. UVA1</strain>
    </source>
</reference>
<keyword evidence="5" id="KW-1185">Reference proteome</keyword>
<evidence type="ECO:0000313" key="5">
    <source>
        <dbReference type="Proteomes" id="UP000325081"/>
    </source>
</evidence>
<dbReference type="PROSITE" id="PS51319">
    <property type="entry name" value="TFIIS_N"/>
    <property type="match status" value="1"/>
</dbReference>
<dbReference type="SUPFAM" id="SSF47676">
    <property type="entry name" value="Conserved domain common to transcription factors TFIIS, elongin A, CRSP70"/>
    <property type="match status" value="1"/>
</dbReference>
<feature type="compositionally biased region" description="Basic and acidic residues" evidence="2">
    <location>
        <begin position="331"/>
        <end position="342"/>
    </location>
</feature>
<comment type="subcellular location">
    <subcellularLocation>
        <location evidence="1">Nucleus</location>
    </subcellularLocation>
</comment>
<dbReference type="InterPro" id="IPR017923">
    <property type="entry name" value="TFIIS_N"/>
</dbReference>
<dbReference type="PANTHER" id="PTHR47292">
    <property type="entry name" value="TRANSCRIPTION ELONGATION FACTOR (TFIIS) FAMILY PROTEIN-RELATED"/>
    <property type="match status" value="1"/>
</dbReference>
<accession>A0A5A7QJU3</accession>
<evidence type="ECO:0000259" key="3">
    <source>
        <dbReference type="PROSITE" id="PS51319"/>
    </source>
</evidence>
<dbReference type="GO" id="GO:0003746">
    <property type="term" value="F:translation elongation factor activity"/>
    <property type="evidence" value="ECO:0007669"/>
    <property type="project" value="UniProtKB-KW"/>
</dbReference>
<evidence type="ECO:0000256" key="1">
    <source>
        <dbReference type="PROSITE-ProRule" id="PRU00649"/>
    </source>
</evidence>
<proteinExistence type="predicted"/>
<gene>
    <name evidence="4" type="ORF">STAS_21665</name>
</gene>
<feature type="region of interest" description="Disordered" evidence="2">
    <location>
        <begin position="567"/>
        <end position="631"/>
    </location>
</feature>
<evidence type="ECO:0000256" key="2">
    <source>
        <dbReference type="SAM" id="MobiDB-lite"/>
    </source>
</evidence>
<dbReference type="Proteomes" id="UP000325081">
    <property type="component" value="Unassembled WGS sequence"/>
</dbReference>
<organism evidence="4 5">
    <name type="scientific">Striga asiatica</name>
    <name type="common">Asiatic witchweed</name>
    <name type="synonym">Buchnera asiatica</name>
    <dbReference type="NCBI Taxonomy" id="4170"/>
    <lineage>
        <taxon>Eukaryota</taxon>
        <taxon>Viridiplantae</taxon>
        <taxon>Streptophyta</taxon>
        <taxon>Embryophyta</taxon>
        <taxon>Tracheophyta</taxon>
        <taxon>Spermatophyta</taxon>
        <taxon>Magnoliopsida</taxon>
        <taxon>eudicotyledons</taxon>
        <taxon>Gunneridae</taxon>
        <taxon>Pentapetalae</taxon>
        <taxon>asterids</taxon>
        <taxon>lamiids</taxon>
        <taxon>Lamiales</taxon>
        <taxon>Orobanchaceae</taxon>
        <taxon>Buchnereae</taxon>
        <taxon>Striga</taxon>
    </lineage>
</organism>
<sequence>MTLDDFFTLTEMNNGLTAPSRVNELVSVMQKQKNDIVKNVNEATRQWSAVGSAIVATENRECLDLFIHLDGLRFLGCWLKEAHKFGNDPNNSFLEESVARLLQALERLRADREILVSSEVWTAVEDLKSHSSAKVRDKARALFDSWTTSDDVEKIESSVDDYEKGKILSGDDRMVSTSSPAVHAVEENRKSDNISDSLTPLPNPDLETVNHSSGKDSVGLCNPAKNGSTTENIDSGEKNNASESKPEVALKSGSRIFSPSRDMSPCGEDMDEKSTKDEASETEISDHKEQHSQNSSEKKPDSPKPDSRSKSPAGEKNLDKDRSPCGFDLNQDMHSDDTDRRISTPVPIISSSRAALARGPPSSPLQFEGNLGLKISASASAFRPASPRQPQSFFDIDLNSSGNSEAGGPHSLRLDLNLAGEPADSTAVGINLNDRPAQNFDLFGGGLKVEDSVISIMGKRVEVETDKGSVYAPPIMGFPNGPVIPYSHYGNNDVGPGPSGPVHYAPVPQILGTPASLQASFSQTSPFFLNLTGPSPSNGLGATGVIANGPEGVGPSRGSLDLNSGMGMGEGGSQNPVGFMQFLSPSGVGPVGEQQKPDSQPSMSSAVGGKRKEPDTGWENYPFNHYTSPWK</sequence>
<evidence type="ECO:0000313" key="4">
    <source>
        <dbReference type="EMBL" id="GER44757.1"/>
    </source>
</evidence>
<comment type="caution">
    <text evidence="4">The sequence shown here is derived from an EMBL/GenBank/DDBJ whole genome shotgun (WGS) entry which is preliminary data.</text>
</comment>